<sequence>MLYRALFPRAFWMCPAAPSLASHLFCACDISFFTRSKYIAGTRFVHALFYPSSATLRRLAGLFVIDVFAIRNSLMNIPSLAWYLLVLKLSVQMNEDALYFIR</sequence>
<keyword evidence="1" id="KW-0732">Signal</keyword>
<evidence type="ECO:0000313" key="2">
    <source>
        <dbReference type="EMBL" id="NOV42846.1"/>
    </source>
</evidence>
<feature type="signal peptide" evidence="1">
    <location>
        <begin position="1"/>
        <end position="21"/>
    </location>
</feature>
<reference evidence="2" key="1">
    <citation type="submission" date="2019-09" db="EMBL/GenBank/DDBJ databases">
        <title>Organ-specific transcriptomic study of the physiology of the cattle tick, Rhipicephalus microplus.</title>
        <authorList>
            <person name="Tirloni L."/>
            <person name="Braz G."/>
            <person name="Gandara A.C.P."/>
            <person name="Sabadin G.A."/>
            <person name="da Silva R.M."/>
            <person name="Guizzo M.G."/>
            <person name="Machado J.A."/>
            <person name="Costa E.P."/>
            <person name="Gomes H.F."/>
            <person name="Moraes J."/>
            <person name="Mota M.B.S."/>
            <person name="Mesquita R.D."/>
            <person name="Alvarenga P.H."/>
            <person name="Alves F."/>
            <person name="Seixas A."/>
            <person name="da Fonseca R.N."/>
            <person name="Fogaca A."/>
            <person name="Logullo C."/>
            <person name="Tanaka A."/>
            <person name="Daffre S."/>
            <person name="Termignoni C."/>
            <person name="Vaz I.S.Jr."/>
            <person name="Oliveira P.L."/>
            <person name="Ribeiro J.M."/>
        </authorList>
    </citation>
    <scope>NUCLEOTIDE SEQUENCE</scope>
    <source>
        <strain evidence="2">Porto Alegre</strain>
    </source>
</reference>
<feature type="chain" id="PRO_5026881056" evidence="1">
    <location>
        <begin position="22"/>
        <end position="102"/>
    </location>
</feature>
<proteinExistence type="predicted"/>
<dbReference type="AlphaFoldDB" id="A0A6M2D9U8"/>
<evidence type="ECO:0000256" key="1">
    <source>
        <dbReference type="SAM" id="SignalP"/>
    </source>
</evidence>
<accession>A0A6M2D9U8</accession>
<dbReference type="EMBL" id="GHWJ01010109">
    <property type="protein sequence ID" value="NOV42846.1"/>
    <property type="molecule type" value="Transcribed_RNA"/>
</dbReference>
<organism evidence="2">
    <name type="scientific">Rhipicephalus microplus</name>
    <name type="common">Cattle tick</name>
    <name type="synonym">Boophilus microplus</name>
    <dbReference type="NCBI Taxonomy" id="6941"/>
    <lineage>
        <taxon>Eukaryota</taxon>
        <taxon>Metazoa</taxon>
        <taxon>Ecdysozoa</taxon>
        <taxon>Arthropoda</taxon>
        <taxon>Chelicerata</taxon>
        <taxon>Arachnida</taxon>
        <taxon>Acari</taxon>
        <taxon>Parasitiformes</taxon>
        <taxon>Ixodida</taxon>
        <taxon>Ixodoidea</taxon>
        <taxon>Ixodidae</taxon>
        <taxon>Rhipicephalinae</taxon>
        <taxon>Rhipicephalus</taxon>
        <taxon>Boophilus</taxon>
    </lineage>
</organism>
<protein>
    <submittedName>
        <fullName evidence="2">Putative secreted protein ovary overexpressed</fullName>
    </submittedName>
</protein>
<dbReference type="PROSITE" id="PS51257">
    <property type="entry name" value="PROKAR_LIPOPROTEIN"/>
    <property type="match status" value="1"/>
</dbReference>
<name>A0A6M2D9U8_RHIMP</name>